<dbReference type="Proteomes" id="UP000595847">
    <property type="component" value="Chromosome"/>
</dbReference>
<keyword evidence="5" id="KW-1185">Reference proteome</keyword>
<evidence type="ECO:0000313" key="5">
    <source>
        <dbReference type="Proteomes" id="UP000677234"/>
    </source>
</evidence>
<dbReference type="Pfam" id="PF10710">
    <property type="entry name" value="DUF2512"/>
    <property type="match status" value="1"/>
</dbReference>
<dbReference type="EMBL" id="CP073708">
    <property type="protein sequence ID" value="QUO43372.1"/>
    <property type="molecule type" value="Genomic_DNA"/>
</dbReference>
<gene>
    <name evidence="2" type="ORF">JD108_11005</name>
    <name evidence="3" type="ORF">KDJ56_10690</name>
</gene>
<organism evidence="2 4">
    <name type="scientific">Brevibacillus composti</name>
    <dbReference type="NCBI Taxonomy" id="2796470"/>
    <lineage>
        <taxon>Bacteria</taxon>
        <taxon>Bacillati</taxon>
        <taxon>Bacillota</taxon>
        <taxon>Bacilli</taxon>
        <taxon>Bacillales</taxon>
        <taxon>Paenibacillaceae</taxon>
        <taxon>Brevibacillus</taxon>
    </lineage>
</organism>
<evidence type="ECO:0000313" key="3">
    <source>
        <dbReference type="EMBL" id="QUO43372.1"/>
    </source>
</evidence>
<feature type="transmembrane region" description="Helical" evidence="1">
    <location>
        <begin position="27"/>
        <end position="44"/>
    </location>
</feature>
<dbReference type="RefSeq" id="WP_198829847.1">
    <property type="nucleotide sequence ID" value="NZ_CP066308.1"/>
</dbReference>
<keyword evidence="1" id="KW-0472">Membrane</keyword>
<keyword evidence="1" id="KW-1133">Transmembrane helix</keyword>
<evidence type="ECO:0000256" key="1">
    <source>
        <dbReference type="SAM" id="Phobius"/>
    </source>
</evidence>
<evidence type="ECO:0000313" key="4">
    <source>
        <dbReference type="Proteomes" id="UP000595847"/>
    </source>
</evidence>
<feature type="transmembrane region" description="Helical" evidence="1">
    <location>
        <begin position="56"/>
        <end position="77"/>
    </location>
</feature>
<reference evidence="3" key="2">
    <citation type="submission" date="2021-04" db="EMBL/GenBank/DDBJ databases">
        <title>Brevibacillus composti FJAT-54423, complete genome.</title>
        <authorList>
            <person name="Tang R."/>
        </authorList>
    </citation>
    <scope>NUCLEOTIDE SEQUENCE</scope>
    <source>
        <strain evidence="3">FJAT-54424</strain>
    </source>
</reference>
<proteinExistence type="predicted"/>
<sequence length="115" mass="13055">MNRFLLKLVLNGIVLIPLLYWFTEITIWQSILASVGLTIIAYFIGDQFILRASNNLVATISDAILAAVYLWAVAVIFNWDLNLGEILFTVAILGIAEFFFHRILGRIDQPDRQNT</sequence>
<feature type="transmembrane region" description="Helical" evidence="1">
    <location>
        <begin position="5"/>
        <end position="21"/>
    </location>
</feature>
<dbReference type="InterPro" id="IPR019649">
    <property type="entry name" value="DUF2512"/>
</dbReference>
<name>A0A7T5EPF9_9BACL</name>
<dbReference type="AlphaFoldDB" id="A0A7T5EPF9"/>
<reference evidence="2 4" key="1">
    <citation type="submission" date="2020-12" db="EMBL/GenBank/DDBJ databases">
        <title>strain FJAT-54423T represents a novel species of the genus Brevibacillus.</title>
        <authorList>
            <person name="Tang R."/>
        </authorList>
    </citation>
    <scope>NUCLEOTIDE SEQUENCE [LARGE SCALE GENOMIC DNA]</scope>
    <source>
        <strain evidence="2 4">FJAT-54423</strain>
    </source>
</reference>
<protein>
    <submittedName>
        <fullName evidence="2">DUF2512 family protein</fullName>
    </submittedName>
</protein>
<accession>A0A7T5EPF9</accession>
<evidence type="ECO:0000313" key="2">
    <source>
        <dbReference type="EMBL" id="QQE76345.1"/>
    </source>
</evidence>
<keyword evidence="1" id="KW-0812">Transmembrane</keyword>
<feature type="transmembrane region" description="Helical" evidence="1">
    <location>
        <begin position="83"/>
        <end position="104"/>
    </location>
</feature>
<dbReference type="KEGG" id="bcop:JD108_11005"/>
<dbReference type="EMBL" id="CP066308">
    <property type="protein sequence ID" value="QQE76345.1"/>
    <property type="molecule type" value="Genomic_DNA"/>
</dbReference>
<dbReference type="Proteomes" id="UP000677234">
    <property type="component" value="Chromosome"/>
</dbReference>